<dbReference type="HOGENOM" id="CLU_1959617_0_0_1"/>
<sequence>MYIASITAAYLFEDVLGRMSFVLWTAPPPGDPPYPHVSEGQSAREFTSNDTIWFFDWNTCALGGVGGINVNESSTQTLAGFVRNARRLNGTATSSSLPPTRTSRPRARSASRAEAEERNLELEGAVIE</sequence>
<feature type="region of interest" description="Disordered" evidence="1">
    <location>
        <begin position="89"/>
        <end position="128"/>
    </location>
</feature>
<accession>S8E6P3</accession>
<gene>
    <name evidence="2" type="ORF">FOMPIDRAFT_1016617</name>
</gene>
<dbReference type="AlphaFoldDB" id="S8E6P3"/>
<evidence type="ECO:0000256" key="1">
    <source>
        <dbReference type="SAM" id="MobiDB-lite"/>
    </source>
</evidence>
<dbReference type="OrthoDB" id="2331100at2759"/>
<keyword evidence="3" id="KW-1185">Reference proteome</keyword>
<dbReference type="EMBL" id="KE504150">
    <property type="protein sequence ID" value="EPT00318.1"/>
    <property type="molecule type" value="Genomic_DNA"/>
</dbReference>
<evidence type="ECO:0000313" key="3">
    <source>
        <dbReference type="Proteomes" id="UP000015241"/>
    </source>
</evidence>
<reference evidence="2 3" key="1">
    <citation type="journal article" date="2012" name="Science">
        <title>The Paleozoic origin of enzymatic lignin decomposition reconstructed from 31 fungal genomes.</title>
        <authorList>
            <person name="Floudas D."/>
            <person name="Binder M."/>
            <person name="Riley R."/>
            <person name="Barry K."/>
            <person name="Blanchette R.A."/>
            <person name="Henrissat B."/>
            <person name="Martinez A.T."/>
            <person name="Otillar R."/>
            <person name="Spatafora J.W."/>
            <person name="Yadav J.S."/>
            <person name="Aerts A."/>
            <person name="Benoit I."/>
            <person name="Boyd A."/>
            <person name="Carlson A."/>
            <person name="Copeland A."/>
            <person name="Coutinho P.M."/>
            <person name="de Vries R.P."/>
            <person name="Ferreira P."/>
            <person name="Findley K."/>
            <person name="Foster B."/>
            <person name="Gaskell J."/>
            <person name="Glotzer D."/>
            <person name="Gorecki P."/>
            <person name="Heitman J."/>
            <person name="Hesse C."/>
            <person name="Hori C."/>
            <person name="Igarashi K."/>
            <person name="Jurgens J.A."/>
            <person name="Kallen N."/>
            <person name="Kersten P."/>
            <person name="Kohler A."/>
            <person name="Kuees U."/>
            <person name="Kumar T.K.A."/>
            <person name="Kuo A."/>
            <person name="LaButti K."/>
            <person name="Larrondo L.F."/>
            <person name="Lindquist E."/>
            <person name="Ling A."/>
            <person name="Lombard V."/>
            <person name="Lucas S."/>
            <person name="Lundell T."/>
            <person name="Martin R."/>
            <person name="McLaughlin D.J."/>
            <person name="Morgenstern I."/>
            <person name="Morin E."/>
            <person name="Murat C."/>
            <person name="Nagy L.G."/>
            <person name="Nolan M."/>
            <person name="Ohm R.A."/>
            <person name="Patyshakuliyeva A."/>
            <person name="Rokas A."/>
            <person name="Ruiz-Duenas F.J."/>
            <person name="Sabat G."/>
            <person name="Salamov A."/>
            <person name="Samejima M."/>
            <person name="Schmutz J."/>
            <person name="Slot J.C."/>
            <person name="St John F."/>
            <person name="Stenlid J."/>
            <person name="Sun H."/>
            <person name="Sun S."/>
            <person name="Syed K."/>
            <person name="Tsang A."/>
            <person name="Wiebenga A."/>
            <person name="Young D."/>
            <person name="Pisabarro A."/>
            <person name="Eastwood D.C."/>
            <person name="Martin F."/>
            <person name="Cullen D."/>
            <person name="Grigoriev I.V."/>
            <person name="Hibbett D.S."/>
        </authorList>
    </citation>
    <scope>NUCLEOTIDE SEQUENCE</scope>
    <source>
        <strain evidence="3">FP-58527</strain>
    </source>
</reference>
<dbReference type="Proteomes" id="UP000015241">
    <property type="component" value="Unassembled WGS sequence"/>
</dbReference>
<dbReference type="InParanoid" id="S8E6P3"/>
<protein>
    <submittedName>
        <fullName evidence="2">Uncharacterized protein</fullName>
    </submittedName>
</protein>
<feature type="compositionally biased region" description="Basic and acidic residues" evidence="1">
    <location>
        <begin position="111"/>
        <end position="121"/>
    </location>
</feature>
<feature type="compositionally biased region" description="Low complexity" evidence="1">
    <location>
        <begin position="92"/>
        <end position="102"/>
    </location>
</feature>
<name>S8E6P3_FOMSC</name>
<organism evidence="2 3">
    <name type="scientific">Fomitopsis schrenkii</name>
    <name type="common">Brown rot fungus</name>
    <dbReference type="NCBI Taxonomy" id="2126942"/>
    <lineage>
        <taxon>Eukaryota</taxon>
        <taxon>Fungi</taxon>
        <taxon>Dikarya</taxon>
        <taxon>Basidiomycota</taxon>
        <taxon>Agaricomycotina</taxon>
        <taxon>Agaricomycetes</taxon>
        <taxon>Polyporales</taxon>
        <taxon>Fomitopsis</taxon>
    </lineage>
</organism>
<proteinExistence type="predicted"/>
<evidence type="ECO:0000313" key="2">
    <source>
        <dbReference type="EMBL" id="EPT00318.1"/>
    </source>
</evidence>